<keyword evidence="5" id="KW-0132">Cell division</keyword>
<organism evidence="17 18">
    <name type="scientific">Diaphorina citri</name>
    <name type="common">Asian citrus psyllid</name>
    <dbReference type="NCBI Taxonomy" id="121845"/>
    <lineage>
        <taxon>Eukaryota</taxon>
        <taxon>Metazoa</taxon>
        <taxon>Ecdysozoa</taxon>
        <taxon>Arthropoda</taxon>
        <taxon>Hexapoda</taxon>
        <taxon>Insecta</taxon>
        <taxon>Pterygota</taxon>
        <taxon>Neoptera</taxon>
        <taxon>Paraneoptera</taxon>
        <taxon>Hemiptera</taxon>
        <taxon>Sternorrhyncha</taxon>
        <taxon>Psylloidea</taxon>
        <taxon>Psyllidae</taxon>
        <taxon>Diaphorininae</taxon>
        <taxon>Diaphorina</taxon>
    </lineage>
</organism>
<name>A0A3Q0J6B9_DIACI</name>
<evidence type="ECO:0000256" key="15">
    <source>
        <dbReference type="ARBA" id="ARBA00040107"/>
    </source>
</evidence>
<dbReference type="InterPro" id="IPR015943">
    <property type="entry name" value="WD40/YVTN_repeat-like_dom_sf"/>
</dbReference>
<evidence type="ECO:0000256" key="6">
    <source>
        <dbReference type="ARBA" id="ARBA00022737"/>
    </source>
</evidence>
<evidence type="ECO:0000256" key="7">
    <source>
        <dbReference type="ARBA" id="ARBA00022776"/>
    </source>
</evidence>
<evidence type="ECO:0000313" key="18">
    <source>
        <dbReference type="RefSeq" id="XP_026684024.1"/>
    </source>
</evidence>
<dbReference type="GO" id="GO:0000776">
    <property type="term" value="C:kinetochore"/>
    <property type="evidence" value="ECO:0007669"/>
    <property type="project" value="UniProtKB-KW"/>
</dbReference>
<dbReference type="SUPFAM" id="SSF50978">
    <property type="entry name" value="WD40 repeat-like"/>
    <property type="match status" value="1"/>
</dbReference>
<evidence type="ECO:0000256" key="13">
    <source>
        <dbReference type="ARBA" id="ARBA00023328"/>
    </source>
</evidence>
<dbReference type="Proteomes" id="UP000079169">
    <property type="component" value="Unplaced"/>
</dbReference>
<gene>
    <name evidence="18" type="primary">LOC103515562</name>
</gene>
<evidence type="ECO:0000256" key="5">
    <source>
        <dbReference type="ARBA" id="ARBA00022618"/>
    </source>
</evidence>
<keyword evidence="10" id="KW-0539">Nucleus</keyword>
<protein>
    <recommendedName>
        <fullName evidence="15">Mitotic checkpoint protein BUB3</fullName>
    </recommendedName>
</protein>
<keyword evidence="7" id="KW-0498">Mitosis</keyword>
<keyword evidence="9" id="KW-0995">Kinetochore</keyword>
<keyword evidence="8" id="KW-0159">Chromosome partition</keyword>
<feature type="repeat" description="WD" evidence="16">
    <location>
        <begin position="246"/>
        <end position="271"/>
    </location>
</feature>
<dbReference type="InterPro" id="IPR001680">
    <property type="entry name" value="WD40_rpt"/>
</dbReference>
<comment type="similarity">
    <text evidence="14">Belongs to the WD repeat BUB3 family.</text>
</comment>
<dbReference type="InterPro" id="IPR036322">
    <property type="entry name" value="WD40_repeat_dom_sf"/>
</dbReference>
<evidence type="ECO:0000256" key="1">
    <source>
        <dbReference type="ARBA" id="ARBA00004123"/>
    </source>
</evidence>
<comment type="subcellular location">
    <subcellularLocation>
        <location evidence="2">Chromosome</location>
        <location evidence="2">Centromere</location>
        <location evidence="2">Kinetochore</location>
    </subcellularLocation>
    <subcellularLocation>
        <location evidence="1">Nucleus</location>
    </subcellularLocation>
</comment>
<keyword evidence="11" id="KW-0469">Meiosis</keyword>
<dbReference type="GO" id="GO:0005634">
    <property type="term" value="C:nucleus"/>
    <property type="evidence" value="ECO:0007669"/>
    <property type="project" value="UniProtKB-SubCell"/>
</dbReference>
<keyword evidence="4 16" id="KW-0853">WD repeat</keyword>
<evidence type="ECO:0000256" key="3">
    <source>
        <dbReference type="ARBA" id="ARBA00022454"/>
    </source>
</evidence>
<evidence type="ECO:0000256" key="14">
    <source>
        <dbReference type="ARBA" id="ARBA00037960"/>
    </source>
</evidence>
<evidence type="ECO:0000256" key="9">
    <source>
        <dbReference type="ARBA" id="ARBA00022838"/>
    </source>
</evidence>
<keyword evidence="17" id="KW-1185">Reference proteome</keyword>
<evidence type="ECO:0000256" key="8">
    <source>
        <dbReference type="ARBA" id="ARBA00022829"/>
    </source>
</evidence>
<keyword evidence="12" id="KW-0131">Cell cycle</keyword>
<dbReference type="Gene3D" id="2.130.10.10">
    <property type="entry name" value="YVTN repeat-like/Quinoprotein amine dehydrogenase"/>
    <property type="match status" value="1"/>
</dbReference>
<accession>A0A3Q0J6B9</accession>
<dbReference type="SMART" id="SM00320">
    <property type="entry name" value="WD40"/>
    <property type="match status" value="6"/>
</dbReference>
<keyword evidence="3" id="KW-0158">Chromosome</keyword>
<dbReference type="PANTHER" id="PTHR10971">
    <property type="entry name" value="MRNA EXPORT FACTOR AND BUB3"/>
    <property type="match status" value="1"/>
</dbReference>
<feature type="repeat" description="WD" evidence="16">
    <location>
        <begin position="101"/>
        <end position="142"/>
    </location>
</feature>
<evidence type="ECO:0000256" key="2">
    <source>
        <dbReference type="ARBA" id="ARBA00004629"/>
    </source>
</evidence>
<dbReference type="GO" id="GO:0051301">
    <property type="term" value="P:cell division"/>
    <property type="evidence" value="ECO:0007669"/>
    <property type="project" value="UniProtKB-KW"/>
</dbReference>
<sequence>MSFSREVIMVDSKTEYSLNSPPEDGITAVKFAPNSNQFLLASSWDCNVSLYDITNNNLRLKYAHSDPVLDCCFQDAVHSFSGGLDCTLKMFDFNTQTETVIGTHDQPIRAVEYSDEVNCILTGSWDTSVKMWDPRSSRCVGNYTQPDKVFTMSLCGEKFVVGTAGRKVCIWDLRNMGYIMQRRESSLKFQTRCIKCFPNKQGYVLSSIEGRAAVEYLDTGPEMQKMKYAFKCHRIKEDGIEKIYPVNAISFHQEYNTFATGGSDGYVNIWDGFNKKRLCQFHRYDTGITSLCFSYDGNVLAIACSYNYELETPPDPIPPNNIFIRHVTDQETKPK</sequence>
<proteinExistence type="inferred from homology"/>
<dbReference type="GO" id="GO:0051321">
    <property type="term" value="P:meiotic cell cycle"/>
    <property type="evidence" value="ECO:0007669"/>
    <property type="project" value="UniProtKB-KW"/>
</dbReference>
<evidence type="ECO:0000256" key="11">
    <source>
        <dbReference type="ARBA" id="ARBA00023254"/>
    </source>
</evidence>
<evidence type="ECO:0000256" key="16">
    <source>
        <dbReference type="PROSITE-ProRule" id="PRU00221"/>
    </source>
</evidence>
<dbReference type="RefSeq" id="XP_026684024.1">
    <property type="nucleotide sequence ID" value="XM_026828223.1"/>
</dbReference>
<dbReference type="FunFam" id="2.130.10.10:FF:000047">
    <property type="entry name" value="Mitotic checkpoint protein bub3, putative"/>
    <property type="match status" value="1"/>
</dbReference>
<dbReference type="GeneID" id="103515562"/>
<dbReference type="Pfam" id="PF00400">
    <property type="entry name" value="WD40"/>
    <property type="match status" value="5"/>
</dbReference>
<evidence type="ECO:0000256" key="4">
    <source>
        <dbReference type="ARBA" id="ARBA00022574"/>
    </source>
</evidence>
<keyword evidence="13" id="KW-0137">Centromere</keyword>
<evidence type="ECO:0000256" key="12">
    <source>
        <dbReference type="ARBA" id="ARBA00023306"/>
    </source>
</evidence>
<reference evidence="18" key="1">
    <citation type="submission" date="2025-08" db="UniProtKB">
        <authorList>
            <consortium name="RefSeq"/>
        </authorList>
    </citation>
    <scope>IDENTIFICATION</scope>
</reference>
<dbReference type="PROSITE" id="PS50082">
    <property type="entry name" value="WD_REPEATS_2"/>
    <property type="match status" value="2"/>
</dbReference>
<evidence type="ECO:0000313" key="17">
    <source>
        <dbReference type="Proteomes" id="UP000079169"/>
    </source>
</evidence>
<dbReference type="AlphaFoldDB" id="A0A3Q0J6B9"/>
<dbReference type="PROSITE" id="PS50294">
    <property type="entry name" value="WD_REPEATS_REGION"/>
    <property type="match status" value="1"/>
</dbReference>
<keyword evidence="6" id="KW-0677">Repeat</keyword>
<evidence type="ECO:0000256" key="10">
    <source>
        <dbReference type="ARBA" id="ARBA00023242"/>
    </source>
</evidence>
<dbReference type="GO" id="GO:0007059">
    <property type="term" value="P:chromosome segregation"/>
    <property type="evidence" value="ECO:0007669"/>
    <property type="project" value="UniProtKB-KW"/>
</dbReference>